<dbReference type="Pfam" id="PF05910">
    <property type="entry name" value="DUF868"/>
    <property type="match status" value="1"/>
</dbReference>
<dbReference type="Proteomes" id="UP000886520">
    <property type="component" value="Chromosome 12"/>
</dbReference>
<dbReference type="PANTHER" id="PTHR31972:SF74">
    <property type="entry name" value="EXPRESSED PROTEIN"/>
    <property type="match status" value="1"/>
</dbReference>
<organism evidence="1 2">
    <name type="scientific">Adiantum capillus-veneris</name>
    <name type="common">Maidenhair fern</name>
    <dbReference type="NCBI Taxonomy" id="13818"/>
    <lineage>
        <taxon>Eukaryota</taxon>
        <taxon>Viridiplantae</taxon>
        <taxon>Streptophyta</taxon>
        <taxon>Embryophyta</taxon>
        <taxon>Tracheophyta</taxon>
        <taxon>Polypodiopsida</taxon>
        <taxon>Polypodiidae</taxon>
        <taxon>Polypodiales</taxon>
        <taxon>Pteridineae</taxon>
        <taxon>Pteridaceae</taxon>
        <taxon>Vittarioideae</taxon>
        <taxon>Adiantum</taxon>
    </lineage>
</organism>
<protein>
    <submittedName>
        <fullName evidence="1">Uncharacterized protein</fullName>
    </submittedName>
</protein>
<dbReference type="InterPro" id="IPR008586">
    <property type="entry name" value="DUF868_pln"/>
</dbReference>
<dbReference type="EMBL" id="JABFUD020000012">
    <property type="protein sequence ID" value="KAI5072888.1"/>
    <property type="molecule type" value="Genomic_DNA"/>
</dbReference>
<accession>A0A9D4UT46</accession>
<evidence type="ECO:0000313" key="2">
    <source>
        <dbReference type="Proteomes" id="UP000886520"/>
    </source>
</evidence>
<comment type="caution">
    <text evidence="1">The sequence shown here is derived from an EMBL/GenBank/DDBJ whole genome shotgun (WGS) entry which is preliminary data.</text>
</comment>
<gene>
    <name evidence="1" type="ORF">GOP47_0012994</name>
</gene>
<proteinExistence type="predicted"/>
<keyword evidence="2" id="KW-1185">Reference proteome</keyword>
<dbReference type="AlphaFoldDB" id="A0A9D4UT46"/>
<reference evidence="1" key="1">
    <citation type="submission" date="2021-01" db="EMBL/GenBank/DDBJ databases">
        <title>Adiantum capillus-veneris genome.</title>
        <authorList>
            <person name="Fang Y."/>
            <person name="Liao Q."/>
        </authorList>
    </citation>
    <scope>NUCLEOTIDE SEQUENCE</scope>
    <source>
        <strain evidence="1">H3</strain>
        <tissue evidence="1">Leaf</tissue>
    </source>
</reference>
<name>A0A9D4UT46_ADICA</name>
<evidence type="ECO:0000313" key="1">
    <source>
        <dbReference type="EMBL" id="KAI5072888.1"/>
    </source>
</evidence>
<dbReference type="OrthoDB" id="1896898at2759"/>
<dbReference type="PANTHER" id="PTHR31972">
    <property type="entry name" value="EXPRESSED PROTEIN"/>
    <property type="match status" value="1"/>
</dbReference>
<sequence>MQNLVTCQYETKLAGLCRHVTITWLKNVKGKGLCVTIDDPSCQYTCKVKMKPWSFWNRYGVKSFEVCGHKVDVFWDLSNAKYAYGPEPKEGFYVAVVSNEEVVLLLGDKVKEAYKQTRARPPTIEATLISRKEHVFGNKQFFAKAQFGEAGKAYDIVIECQTNTPKDPYLYITVDKQLVVQVKNLEWKFRGNQTVFVDGIPIEVFWDVHNWIFNSSGSPSKANATFIFQASVGLEKPLNSKASAVKWSGDLNGSISVMKLAGARSLRSSQDLVRLNGYSLMLHAWKSE</sequence>